<dbReference type="GO" id="GO:0046872">
    <property type="term" value="F:metal ion binding"/>
    <property type="evidence" value="ECO:0007669"/>
    <property type="project" value="UniProtKB-KW"/>
</dbReference>
<evidence type="ECO:0000256" key="3">
    <source>
        <dbReference type="RuleBase" id="RU003457"/>
    </source>
</evidence>
<dbReference type="EMBL" id="CP022356">
    <property type="protein sequence ID" value="ASK79340.1"/>
    <property type="molecule type" value="Genomic_DNA"/>
</dbReference>
<feature type="binding site" evidence="2">
    <location>
        <position position="59"/>
    </location>
    <ligand>
        <name>Fe cation</name>
        <dbReference type="ChEBI" id="CHEBI:24875"/>
    </ligand>
</feature>
<dbReference type="CDD" id="cd02910">
    <property type="entry name" value="cupin_Yhhw_N"/>
    <property type="match status" value="1"/>
</dbReference>
<evidence type="ECO:0000256" key="1">
    <source>
        <dbReference type="ARBA" id="ARBA00008416"/>
    </source>
</evidence>
<evidence type="ECO:0000313" key="7">
    <source>
        <dbReference type="Proteomes" id="UP000242175"/>
    </source>
</evidence>
<dbReference type="InterPro" id="IPR041602">
    <property type="entry name" value="Quercetinase_C"/>
</dbReference>
<reference evidence="6 7" key="1">
    <citation type="journal article" date="2016" name="Int. J. Syst. Evol. Microbiol.">
        <title>Paraphotobacterium marinum gen. nov., sp. nov., a member of the family Vibrionaceae, isolated from surface seawater.</title>
        <authorList>
            <person name="Huang Z."/>
            <person name="Dong C."/>
            <person name="Shao Z."/>
        </authorList>
    </citation>
    <scope>NUCLEOTIDE SEQUENCE [LARGE SCALE GENOMIC DNA]</scope>
    <source>
        <strain evidence="6 7">NSCS20N07D</strain>
    </source>
</reference>
<dbReference type="Gene3D" id="2.60.120.10">
    <property type="entry name" value="Jelly Rolls"/>
    <property type="match status" value="2"/>
</dbReference>
<comment type="similarity">
    <text evidence="1 3">Belongs to the pirin family.</text>
</comment>
<accession>A0A220VGG2</accession>
<feature type="binding site" evidence="2">
    <location>
        <position position="103"/>
    </location>
    <ligand>
        <name>Fe cation</name>
        <dbReference type="ChEBI" id="CHEBI:24875"/>
    </ligand>
</feature>
<protein>
    <submittedName>
        <fullName evidence="6">Pirin family protein</fullName>
    </submittedName>
</protein>
<dbReference type="SUPFAM" id="SSF51182">
    <property type="entry name" value="RmlC-like cupins"/>
    <property type="match status" value="1"/>
</dbReference>
<dbReference type="InterPro" id="IPR014710">
    <property type="entry name" value="RmlC-like_jellyroll"/>
</dbReference>
<feature type="binding site" evidence="2">
    <location>
        <position position="57"/>
    </location>
    <ligand>
        <name>Fe cation</name>
        <dbReference type="ChEBI" id="CHEBI:24875"/>
    </ligand>
</feature>
<dbReference type="PANTHER" id="PTHR43212">
    <property type="entry name" value="QUERCETIN 2,3-DIOXYGENASE"/>
    <property type="match status" value="1"/>
</dbReference>
<proteinExistence type="inferred from homology"/>
<dbReference type="InterPro" id="IPR003829">
    <property type="entry name" value="Pirin_N_dom"/>
</dbReference>
<dbReference type="Pfam" id="PF02678">
    <property type="entry name" value="Pirin"/>
    <property type="match status" value="1"/>
</dbReference>
<sequence length="231" mass="26084">MLTLRASKDRGYANHHWLQSYHTFSFSDYYDQNQMGFSDLRVLNDDTVQPGMGFQTHGHKNMEIISYVIEGELAHKDSEGNIETIPSGDIQLMSAGSGIMHSEFNASKTKLVKFLQIWINPNKHNTKPSYQQKTIGEQFGLVPLVSSNGKNESLIIKQDVNLYQLKLKPGESMTLDINSDRNIFIHQVKGQGIYSEKSLEVGDALKVTNEKSLILCNKSDQISTSLIFDLR</sequence>
<keyword evidence="2" id="KW-0408">Iron</keyword>
<organism evidence="6 7">
    <name type="scientific">Paraphotobacterium marinum</name>
    <dbReference type="NCBI Taxonomy" id="1755811"/>
    <lineage>
        <taxon>Bacteria</taxon>
        <taxon>Pseudomonadati</taxon>
        <taxon>Pseudomonadota</taxon>
        <taxon>Gammaproteobacteria</taxon>
        <taxon>Vibrionales</taxon>
        <taxon>Vibrionaceae</taxon>
        <taxon>Paraphotobacterium</taxon>
    </lineage>
</organism>
<keyword evidence="7" id="KW-1185">Reference proteome</keyword>
<keyword evidence="2" id="KW-0479">Metal-binding</keyword>
<dbReference type="InterPro" id="IPR012093">
    <property type="entry name" value="Pirin"/>
</dbReference>
<dbReference type="KEGG" id="pmai:CF386_09760"/>
<evidence type="ECO:0000259" key="5">
    <source>
        <dbReference type="Pfam" id="PF17954"/>
    </source>
</evidence>
<gene>
    <name evidence="6" type="ORF">CF386_09760</name>
</gene>
<feature type="binding site" evidence="2">
    <location>
        <position position="101"/>
    </location>
    <ligand>
        <name>Fe cation</name>
        <dbReference type="ChEBI" id="CHEBI:24875"/>
    </ligand>
</feature>
<dbReference type="PANTHER" id="PTHR43212:SF3">
    <property type="entry name" value="QUERCETIN 2,3-DIOXYGENASE"/>
    <property type="match status" value="1"/>
</dbReference>
<evidence type="ECO:0000259" key="4">
    <source>
        <dbReference type="Pfam" id="PF02678"/>
    </source>
</evidence>
<dbReference type="Proteomes" id="UP000242175">
    <property type="component" value="Chromosome small"/>
</dbReference>
<evidence type="ECO:0000256" key="2">
    <source>
        <dbReference type="PIRSR" id="PIRSR006232-1"/>
    </source>
</evidence>
<dbReference type="PIRSF" id="PIRSF006232">
    <property type="entry name" value="Pirin"/>
    <property type="match status" value="1"/>
</dbReference>
<dbReference type="Pfam" id="PF17954">
    <property type="entry name" value="Pirin_C_2"/>
    <property type="match status" value="1"/>
</dbReference>
<feature type="domain" description="Quercetin 2,3-dioxygenase C-terminal cupin" evidence="5">
    <location>
        <begin position="144"/>
        <end position="230"/>
    </location>
</feature>
<dbReference type="RefSeq" id="WP_089074248.1">
    <property type="nucleotide sequence ID" value="NZ_CBCSAM010000002.1"/>
</dbReference>
<dbReference type="OrthoDB" id="9780903at2"/>
<comment type="cofactor">
    <cofactor evidence="2">
        <name>Fe cation</name>
        <dbReference type="ChEBI" id="CHEBI:24875"/>
    </cofactor>
    <text evidence="2">Binds 1 Fe cation per subunit.</text>
</comment>
<dbReference type="InterPro" id="IPR011051">
    <property type="entry name" value="RmlC_Cupin_sf"/>
</dbReference>
<feature type="domain" description="Pirin N-terminal" evidence="4">
    <location>
        <begin position="9"/>
        <end position="119"/>
    </location>
</feature>
<name>A0A220VGG2_9GAMM</name>
<evidence type="ECO:0000313" key="6">
    <source>
        <dbReference type="EMBL" id="ASK79340.1"/>
    </source>
</evidence>
<dbReference type="AlphaFoldDB" id="A0A220VGG2"/>